<dbReference type="InterPro" id="IPR029058">
    <property type="entry name" value="AB_hydrolase_fold"/>
</dbReference>
<reference evidence="4" key="1">
    <citation type="journal article" date="2019" name="Int. J. Syst. Evol. Microbiol.">
        <title>The Global Catalogue of Microorganisms (GCM) 10K type strain sequencing project: providing services to taxonomists for standard genome sequencing and annotation.</title>
        <authorList>
            <consortium name="The Broad Institute Genomics Platform"/>
            <consortium name="The Broad Institute Genome Sequencing Center for Infectious Disease"/>
            <person name="Wu L."/>
            <person name="Ma J."/>
        </authorList>
    </citation>
    <scope>NUCLEOTIDE SEQUENCE [LARGE SCALE GENOMIC DNA]</scope>
    <source>
        <strain evidence="4">JCM 16923</strain>
    </source>
</reference>
<proteinExistence type="inferred from homology"/>
<dbReference type="EMBL" id="BAAAZW010000004">
    <property type="protein sequence ID" value="GAA3956676.1"/>
    <property type="molecule type" value="Genomic_DNA"/>
</dbReference>
<comment type="similarity">
    <text evidence="1">Belongs to the AB hydrolase superfamily.</text>
</comment>
<name>A0ABP7NZT7_9ACTN</name>
<protein>
    <submittedName>
        <fullName evidence="3">Alpha/beta fold hydrolase</fullName>
    </submittedName>
</protein>
<dbReference type="SUPFAM" id="SSF53474">
    <property type="entry name" value="alpha/beta-Hydrolases"/>
    <property type="match status" value="1"/>
</dbReference>
<dbReference type="InterPro" id="IPR049492">
    <property type="entry name" value="BD-FAE-like_dom"/>
</dbReference>
<evidence type="ECO:0000259" key="2">
    <source>
        <dbReference type="Pfam" id="PF20434"/>
    </source>
</evidence>
<dbReference type="Proteomes" id="UP001418444">
    <property type="component" value="Unassembled WGS sequence"/>
</dbReference>
<dbReference type="InterPro" id="IPR050261">
    <property type="entry name" value="FrsA_esterase"/>
</dbReference>
<dbReference type="GO" id="GO:0016787">
    <property type="term" value="F:hydrolase activity"/>
    <property type="evidence" value="ECO:0007669"/>
    <property type="project" value="UniProtKB-KW"/>
</dbReference>
<dbReference type="PANTHER" id="PTHR22946">
    <property type="entry name" value="DIENELACTONE HYDROLASE DOMAIN-CONTAINING PROTEIN-RELATED"/>
    <property type="match status" value="1"/>
</dbReference>
<gene>
    <name evidence="3" type="ORF">GCM10022231_14500</name>
</gene>
<sequence length="260" mass="27416">MTAAPGARTVTRRRVAYGQQPSQFGHLYLPGAVGSGPVPLVVLVHGGSWSTEFALTINTAVARDLAVRGAAVWNVEYRRREEGGGWPQTGRDALAALRALDGPVAAELAAAGVAVHRHDVAVVGHSAGGQLATWAVARLGARTTDHRITTVVPQSAVLDLTVPEVRDKESVAGLMGVPYAVAPDRYREASPAQAPVTDATVAIVHTLDDQAVPPALSRHYAEVMRERGQAVTLTEVPGDHAAFVDPRSPAHRQTLRLLGL</sequence>
<comment type="caution">
    <text evidence="3">The sequence shown here is derived from an EMBL/GenBank/DDBJ whole genome shotgun (WGS) entry which is preliminary data.</text>
</comment>
<accession>A0ABP7NZT7</accession>
<evidence type="ECO:0000313" key="3">
    <source>
        <dbReference type="EMBL" id="GAA3956676.1"/>
    </source>
</evidence>
<dbReference type="RefSeq" id="WP_344782148.1">
    <property type="nucleotide sequence ID" value="NZ_BAAAZW010000004.1"/>
</dbReference>
<keyword evidence="3" id="KW-0378">Hydrolase</keyword>
<evidence type="ECO:0000313" key="4">
    <source>
        <dbReference type="Proteomes" id="UP001418444"/>
    </source>
</evidence>
<keyword evidence="4" id="KW-1185">Reference proteome</keyword>
<feature type="domain" description="BD-FAE-like" evidence="2">
    <location>
        <begin position="27"/>
        <end position="221"/>
    </location>
</feature>
<evidence type="ECO:0000256" key="1">
    <source>
        <dbReference type="ARBA" id="ARBA00008645"/>
    </source>
</evidence>
<organism evidence="3 4">
    <name type="scientific">Gordonia caeni</name>
    <dbReference type="NCBI Taxonomy" id="1007097"/>
    <lineage>
        <taxon>Bacteria</taxon>
        <taxon>Bacillati</taxon>
        <taxon>Actinomycetota</taxon>
        <taxon>Actinomycetes</taxon>
        <taxon>Mycobacteriales</taxon>
        <taxon>Gordoniaceae</taxon>
        <taxon>Gordonia</taxon>
    </lineage>
</organism>
<dbReference type="Pfam" id="PF20434">
    <property type="entry name" value="BD-FAE"/>
    <property type="match status" value="1"/>
</dbReference>
<dbReference type="Gene3D" id="3.40.50.1820">
    <property type="entry name" value="alpha/beta hydrolase"/>
    <property type="match status" value="1"/>
</dbReference>